<keyword evidence="1" id="KW-0812">Transmembrane</keyword>
<gene>
    <name evidence="2" type="ORF">A3C72_02335</name>
</gene>
<dbReference type="InterPro" id="IPR045584">
    <property type="entry name" value="Pilin-like"/>
</dbReference>
<name>A0A1G2ME34_9BACT</name>
<proteinExistence type="predicted"/>
<feature type="transmembrane region" description="Helical" evidence="1">
    <location>
        <begin position="12"/>
        <end position="31"/>
    </location>
</feature>
<dbReference type="Proteomes" id="UP000177130">
    <property type="component" value="Unassembled WGS sequence"/>
</dbReference>
<keyword evidence="1" id="KW-1133">Transmembrane helix</keyword>
<comment type="caution">
    <text evidence="2">The sequence shown here is derived from an EMBL/GenBank/DDBJ whole genome shotgun (WGS) entry which is preliminary data.</text>
</comment>
<dbReference type="SUPFAM" id="SSF54523">
    <property type="entry name" value="Pili subunits"/>
    <property type="match status" value="1"/>
</dbReference>
<dbReference type="STRING" id="1802306.A3C72_02335"/>
<dbReference type="Gene3D" id="3.30.700.10">
    <property type="entry name" value="Glycoprotein, Type 4 Pilin"/>
    <property type="match status" value="1"/>
</dbReference>
<evidence type="ECO:0000313" key="2">
    <source>
        <dbReference type="EMBL" id="OHA22170.1"/>
    </source>
</evidence>
<evidence type="ECO:0008006" key="4">
    <source>
        <dbReference type="Google" id="ProtNLM"/>
    </source>
</evidence>
<protein>
    <recommendedName>
        <fullName evidence="4">Type II secretion system protein GspG C-terminal domain-containing protein</fullName>
    </recommendedName>
</protein>
<dbReference type="EMBL" id="MHRK01000058">
    <property type="protein sequence ID" value="OHA22170.1"/>
    <property type="molecule type" value="Genomic_DNA"/>
</dbReference>
<sequence length="161" mass="17852">MKRGFTLSEMLILIVAILIIGATVAFFLDIFKKQASDSKRVTEIKQIARGLEEYYDKHAAYPPSLDYLVSEGILRYIPTPAPYGGTVKKYTYVPLGENVICTGYHLGAILETNHEGMLDKDDDTRKGVSCIRGRSDFDGRAQNCDSSGSVSGQENCYDLKI</sequence>
<evidence type="ECO:0000256" key="1">
    <source>
        <dbReference type="SAM" id="Phobius"/>
    </source>
</evidence>
<keyword evidence="1" id="KW-0472">Membrane</keyword>
<accession>A0A1G2ME34</accession>
<evidence type="ECO:0000313" key="3">
    <source>
        <dbReference type="Proteomes" id="UP000177130"/>
    </source>
</evidence>
<dbReference type="AlphaFoldDB" id="A0A1G2ME34"/>
<organism evidence="2 3">
    <name type="scientific">Candidatus Taylorbacteria bacterium RIFCSPHIGHO2_02_FULL_43_32b</name>
    <dbReference type="NCBI Taxonomy" id="1802306"/>
    <lineage>
        <taxon>Bacteria</taxon>
        <taxon>Candidatus Tayloriibacteriota</taxon>
    </lineage>
</organism>
<reference evidence="2 3" key="1">
    <citation type="journal article" date="2016" name="Nat. Commun.">
        <title>Thousands of microbial genomes shed light on interconnected biogeochemical processes in an aquifer system.</title>
        <authorList>
            <person name="Anantharaman K."/>
            <person name="Brown C.T."/>
            <person name="Hug L.A."/>
            <person name="Sharon I."/>
            <person name="Castelle C.J."/>
            <person name="Probst A.J."/>
            <person name="Thomas B.C."/>
            <person name="Singh A."/>
            <person name="Wilkins M.J."/>
            <person name="Karaoz U."/>
            <person name="Brodie E.L."/>
            <person name="Williams K.H."/>
            <person name="Hubbard S.S."/>
            <person name="Banfield J.F."/>
        </authorList>
    </citation>
    <scope>NUCLEOTIDE SEQUENCE [LARGE SCALE GENOMIC DNA]</scope>
</reference>